<accession>A0A843WAM9</accession>
<proteinExistence type="predicted"/>
<keyword evidence="1" id="KW-1133">Transmembrane helix</keyword>
<organism evidence="2 3">
    <name type="scientific">Colocasia esculenta</name>
    <name type="common">Wild taro</name>
    <name type="synonym">Arum esculentum</name>
    <dbReference type="NCBI Taxonomy" id="4460"/>
    <lineage>
        <taxon>Eukaryota</taxon>
        <taxon>Viridiplantae</taxon>
        <taxon>Streptophyta</taxon>
        <taxon>Embryophyta</taxon>
        <taxon>Tracheophyta</taxon>
        <taxon>Spermatophyta</taxon>
        <taxon>Magnoliopsida</taxon>
        <taxon>Liliopsida</taxon>
        <taxon>Araceae</taxon>
        <taxon>Aroideae</taxon>
        <taxon>Colocasieae</taxon>
        <taxon>Colocasia</taxon>
    </lineage>
</organism>
<evidence type="ECO:0000256" key="1">
    <source>
        <dbReference type="SAM" id="Phobius"/>
    </source>
</evidence>
<keyword evidence="1" id="KW-0812">Transmembrane</keyword>
<dbReference type="AlphaFoldDB" id="A0A843WAM9"/>
<sequence length="529" mass="57468">MRQSSVSRQACGLHSGHTLALRRVFVWRLALAGYPFPLSLLFFPLPSPPAMGELSSGDPSAERPASSCGAAERHRGARRQCPCIVKALHSFTAFPMLPSPCVYVCSSWATLGFRIPAVYPSSDVATARRVTTPEEALARLAPVATPFPVATRLSRCPSPSRWCRDGLRGRDRTYVALGASVGLICSEALAFSVRAWLAGGPLEGLYVPLACWACPRSERLLLLPGTPILGSLLREHSGLRACCELTADRADSGAEGKTVVWGSGVEGKTVVWGSGAESFVEVSCLGWDTEVVELVLFPARPRQSPISLPRSLLAPEPCRVVRREAAAWPVPTALAGEGLVIPIRPCSRGSPPYFLQLGARHRGSPVSDGLRRRLWCRVVVSSSESEHCTNYSHIPGMPKRLCLGANSIIHSNTRWIHGKGDRIDIIKDTWFGDRTLAAILQGPFEYSDSSLQEIVMDASHPLRIDVAFPVPVLSRSSHDSVAFSAPVLNTPSRSMQGSVTFYPEPVANLSWVRETEDELYTQEDGKDLE</sequence>
<feature type="transmembrane region" description="Helical" evidence="1">
    <location>
        <begin position="25"/>
        <end position="45"/>
    </location>
</feature>
<evidence type="ECO:0000313" key="3">
    <source>
        <dbReference type="Proteomes" id="UP000652761"/>
    </source>
</evidence>
<keyword evidence="1" id="KW-0472">Membrane</keyword>
<gene>
    <name evidence="2" type="ORF">Taro_034634</name>
</gene>
<protein>
    <submittedName>
        <fullName evidence="2">Uncharacterized protein</fullName>
    </submittedName>
</protein>
<evidence type="ECO:0000313" key="2">
    <source>
        <dbReference type="EMBL" id="MQM01875.1"/>
    </source>
</evidence>
<dbReference type="EMBL" id="NMUH01002750">
    <property type="protein sequence ID" value="MQM01875.1"/>
    <property type="molecule type" value="Genomic_DNA"/>
</dbReference>
<comment type="caution">
    <text evidence="2">The sequence shown here is derived from an EMBL/GenBank/DDBJ whole genome shotgun (WGS) entry which is preliminary data.</text>
</comment>
<reference evidence="2" key="1">
    <citation type="submission" date="2017-07" db="EMBL/GenBank/DDBJ databases">
        <title>Taro Niue Genome Assembly and Annotation.</title>
        <authorList>
            <person name="Atibalentja N."/>
            <person name="Keating K."/>
            <person name="Fields C.J."/>
        </authorList>
    </citation>
    <scope>NUCLEOTIDE SEQUENCE</scope>
    <source>
        <strain evidence="2">Niue_2</strain>
        <tissue evidence="2">Leaf</tissue>
    </source>
</reference>
<dbReference type="Proteomes" id="UP000652761">
    <property type="component" value="Unassembled WGS sequence"/>
</dbReference>
<name>A0A843WAM9_COLES</name>
<keyword evidence="3" id="KW-1185">Reference proteome</keyword>